<evidence type="ECO:0000313" key="2">
    <source>
        <dbReference type="Proteomes" id="UP001153069"/>
    </source>
</evidence>
<dbReference type="EMBL" id="CAICTM010000017">
    <property type="protein sequence ID" value="CAB9497311.1"/>
    <property type="molecule type" value="Genomic_DNA"/>
</dbReference>
<dbReference type="Proteomes" id="UP001153069">
    <property type="component" value="Unassembled WGS sequence"/>
</dbReference>
<reference evidence="1" key="1">
    <citation type="submission" date="2020-06" db="EMBL/GenBank/DDBJ databases">
        <authorList>
            <consortium name="Plant Systems Biology data submission"/>
        </authorList>
    </citation>
    <scope>NUCLEOTIDE SEQUENCE</scope>
    <source>
        <strain evidence="1">D6</strain>
    </source>
</reference>
<dbReference type="AlphaFoldDB" id="A0A9N8DAR9"/>
<organism evidence="1 2">
    <name type="scientific">Seminavis robusta</name>
    <dbReference type="NCBI Taxonomy" id="568900"/>
    <lineage>
        <taxon>Eukaryota</taxon>
        <taxon>Sar</taxon>
        <taxon>Stramenopiles</taxon>
        <taxon>Ochrophyta</taxon>
        <taxon>Bacillariophyta</taxon>
        <taxon>Bacillariophyceae</taxon>
        <taxon>Bacillariophycidae</taxon>
        <taxon>Naviculales</taxon>
        <taxon>Naviculaceae</taxon>
        <taxon>Seminavis</taxon>
    </lineage>
</organism>
<protein>
    <submittedName>
        <fullName evidence="1">Uncharacterized protein</fullName>
    </submittedName>
</protein>
<sequence>MANPFPLLELPESVLSTSLGSFLDGKSMSTFLIVVQGSRECDDDSVLGLLRNALVHRYGQLYNRLSSPQEEPETEEIRDVLLVTKEEVRTSESIAKFPEWCAVLDYFEKQLAAQDTTTTDMAAAKWIVWCGPIETVYGPFPAALECSTEWSLGALEYWNEVELEQFSIVHPNSRSVNDQQYDLSTYYGTVQSLTEEGRLLLANLYLTLEHDPNHWEHYLLLRSRSYDDQPTEFWTPKTGHPSELLCFWDSQEQAYDWEDALNKLGDNVIRIMARCIEQQGSFP</sequence>
<name>A0A9N8DAR9_9STRA</name>
<proteinExistence type="predicted"/>
<keyword evidence="2" id="KW-1185">Reference proteome</keyword>
<comment type="caution">
    <text evidence="1">The sequence shown here is derived from an EMBL/GenBank/DDBJ whole genome shotgun (WGS) entry which is preliminary data.</text>
</comment>
<accession>A0A9N8DAR9</accession>
<evidence type="ECO:0000313" key="1">
    <source>
        <dbReference type="EMBL" id="CAB9497311.1"/>
    </source>
</evidence>
<gene>
    <name evidence="1" type="ORF">SEMRO_17_G012620.1</name>
</gene>